<dbReference type="Pfam" id="PF00106">
    <property type="entry name" value="adh_short"/>
    <property type="match status" value="1"/>
</dbReference>
<dbReference type="OrthoDB" id="2898509at2759"/>
<evidence type="ECO:0000313" key="2">
    <source>
        <dbReference type="EMBL" id="KAF2752313.1"/>
    </source>
</evidence>
<evidence type="ECO:0000313" key="3">
    <source>
        <dbReference type="Proteomes" id="UP000799440"/>
    </source>
</evidence>
<dbReference type="InterPro" id="IPR036291">
    <property type="entry name" value="NAD(P)-bd_dom_sf"/>
</dbReference>
<dbReference type="PANTHER" id="PTHR47534:SF2">
    <property type="entry name" value="KETOREDUCTASE (KR) DOMAIN-CONTAINING PROTEIN-RELATED"/>
    <property type="match status" value="1"/>
</dbReference>
<evidence type="ECO:0000256" key="1">
    <source>
        <dbReference type="ARBA" id="ARBA00023002"/>
    </source>
</evidence>
<organism evidence="2 3">
    <name type="scientific">Sporormia fimetaria CBS 119925</name>
    <dbReference type="NCBI Taxonomy" id="1340428"/>
    <lineage>
        <taxon>Eukaryota</taxon>
        <taxon>Fungi</taxon>
        <taxon>Dikarya</taxon>
        <taxon>Ascomycota</taxon>
        <taxon>Pezizomycotina</taxon>
        <taxon>Dothideomycetes</taxon>
        <taxon>Pleosporomycetidae</taxon>
        <taxon>Pleosporales</taxon>
        <taxon>Sporormiaceae</taxon>
        <taxon>Sporormia</taxon>
    </lineage>
</organism>
<dbReference type="InterPro" id="IPR002347">
    <property type="entry name" value="SDR_fam"/>
</dbReference>
<dbReference type="PANTHER" id="PTHR47534">
    <property type="entry name" value="YALI0E05731P"/>
    <property type="match status" value="1"/>
</dbReference>
<gene>
    <name evidence="2" type="ORF">M011DRAFT_516577</name>
</gene>
<keyword evidence="1" id="KW-0560">Oxidoreductase</keyword>
<reference evidence="2" key="1">
    <citation type="journal article" date="2020" name="Stud. Mycol.">
        <title>101 Dothideomycetes genomes: a test case for predicting lifestyles and emergence of pathogens.</title>
        <authorList>
            <person name="Haridas S."/>
            <person name="Albert R."/>
            <person name="Binder M."/>
            <person name="Bloem J."/>
            <person name="Labutti K."/>
            <person name="Salamov A."/>
            <person name="Andreopoulos B."/>
            <person name="Baker S."/>
            <person name="Barry K."/>
            <person name="Bills G."/>
            <person name="Bluhm B."/>
            <person name="Cannon C."/>
            <person name="Castanera R."/>
            <person name="Culley D."/>
            <person name="Daum C."/>
            <person name="Ezra D."/>
            <person name="Gonzalez J."/>
            <person name="Henrissat B."/>
            <person name="Kuo A."/>
            <person name="Liang C."/>
            <person name="Lipzen A."/>
            <person name="Lutzoni F."/>
            <person name="Magnuson J."/>
            <person name="Mondo S."/>
            <person name="Nolan M."/>
            <person name="Ohm R."/>
            <person name="Pangilinan J."/>
            <person name="Park H.-J."/>
            <person name="Ramirez L."/>
            <person name="Alfaro M."/>
            <person name="Sun H."/>
            <person name="Tritt A."/>
            <person name="Yoshinaga Y."/>
            <person name="Zwiers L.-H."/>
            <person name="Turgeon B."/>
            <person name="Goodwin S."/>
            <person name="Spatafora J."/>
            <person name="Crous P."/>
            <person name="Grigoriev I."/>
        </authorList>
    </citation>
    <scope>NUCLEOTIDE SEQUENCE</scope>
    <source>
        <strain evidence="2">CBS 119925</strain>
    </source>
</reference>
<evidence type="ECO:0008006" key="4">
    <source>
        <dbReference type="Google" id="ProtNLM"/>
    </source>
</evidence>
<dbReference type="Gene3D" id="3.40.50.720">
    <property type="entry name" value="NAD(P)-binding Rossmann-like Domain"/>
    <property type="match status" value="1"/>
</dbReference>
<dbReference type="GO" id="GO:0016491">
    <property type="term" value="F:oxidoreductase activity"/>
    <property type="evidence" value="ECO:0007669"/>
    <property type="project" value="UniProtKB-KW"/>
</dbReference>
<protein>
    <recommendedName>
        <fullName evidence="4">NAD(P)-binding protein</fullName>
    </recommendedName>
</protein>
<dbReference type="InterPro" id="IPR052228">
    <property type="entry name" value="Sec_Metab_Biosynth_Oxidored"/>
</dbReference>
<dbReference type="Proteomes" id="UP000799440">
    <property type="component" value="Unassembled WGS sequence"/>
</dbReference>
<name>A0A6A6VQ40_9PLEO</name>
<dbReference type="SUPFAM" id="SSF51735">
    <property type="entry name" value="NAD(P)-binding Rossmann-fold domains"/>
    <property type="match status" value="1"/>
</dbReference>
<accession>A0A6A6VQ40</accession>
<dbReference type="AlphaFoldDB" id="A0A6A6VQ40"/>
<sequence>MASWRVVLLINTVALTEIRAHNSTLSKALGPGLVAIFVGGTSGIGLSTARDFVRSTQSPHIYLIGRDSAAAERIIPEFTSLNPNSKTTFIKSDVSLLKNVDEACRAIKAKEDKVNLLFMTAGYFTMNGARTDTGEGLDRKLALHYYSRMRFIHNLQPLLEAAGKNQDPKMNLSRVVSVLDSGMGRSGVPNFADLALKQNFGLKACAVHGCTMNSYAFEHLAAQMPYTSFIHASPGMVATNVGRDMGPIANAVFGVVNKLTRPLIPMNKSIEESGERHLFASTAPQFAPRNNAQGVQGVARGNDEAEGSGSYAVDYNSNIWPESQNARQLRKEGAVDKIWKHTEEVFGKIFGPDGKY</sequence>
<keyword evidence="3" id="KW-1185">Reference proteome</keyword>
<dbReference type="EMBL" id="MU006561">
    <property type="protein sequence ID" value="KAF2752313.1"/>
    <property type="molecule type" value="Genomic_DNA"/>
</dbReference>
<proteinExistence type="predicted"/>